<keyword evidence="4" id="KW-1185">Reference proteome</keyword>
<dbReference type="Proteomes" id="UP001234989">
    <property type="component" value="Chromosome 6"/>
</dbReference>
<name>A0AAF0TWG9_SOLVR</name>
<dbReference type="EMBL" id="CP133617">
    <property type="protein sequence ID" value="WMV34839.1"/>
    <property type="molecule type" value="Genomic_DNA"/>
</dbReference>
<feature type="region of interest" description="Disordered" evidence="2">
    <location>
        <begin position="607"/>
        <end position="631"/>
    </location>
</feature>
<dbReference type="InterPro" id="IPR008862">
    <property type="entry name" value="Tcp11"/>
</dbReference>
<proteinExistence type="inferred from homology"/>
<evidence type="ECO:0000313" key="4">
    <source>
        <dbReference type="Proteomes" id="UP001234989"/>
    </source>
</evidence>
<protein>
    <recommendedName>
        <fullName evidence="5">T-complex protein 11</fullName>
    </recommendedName>
</protein>
<feature type="compositionally biased region" description="Low complexity" evidence="2">
    <location>
        <begin position="607"/>
        <end position="620"/>
    </location>
</feature>
<dbReference type="AlphaFoldDB" id="A0AAF0TWG9"/>
<evidence type="ECO:0000256" key="2">
    <source>
        <dbReference type="SAM" id="MobiDB-lite"/>
    </source>
</evidence>
<evidence type="ECO:0000313" key="3">
    <source>
        <dbReference type="EMBL" id="WMV34839.1"/>
    </source>
</evidence>
<sequence>MEMRIESATPKSDHVAGMGLYIPVNDSNNATASFLPRRLRRRLLETKTPSIITAQDIETKLKDAELRRQQFYELLSSKARPKLRSSTCSLSQDGELRKQLEAKLLAAEKKRLSILAKVQKRLARLDELRQAAKNAVEMRFEKERDELGNKVESRAQRAELNRRVLLKCRQRKAAKRERISQLLTRRVMQESKYRECVRAAIHRKRAAAEKKRLGFLEAERSKARARILQVKQIANSVYSQREIERIRLKDQLENRLQKISAMESPYQFQKLSALFFHSNIRGNRAQAVEHPWAKRLRAEYLKQRRSLLSSRRSCSDIIAWGEFLSINVARCWRRFIQLRRTTFSLAKAYITLDINKKSVEGMPFEQLAVKMGSSATIQNAKTLLDRLEYRISIRHELLGPRDVLCFENINHLLERAASSVPARGEVTAPVKLSRYPVRVVLCAYMILGHPGSVFTAKGQSEFALAESAGTFVKEFELLLKIIVGGPIISTEEESPVRLAFSSQLKAFDKAWCSYLFHFVMWKVKDVKLLEEDLISTACQLELSLMQTCKQVMGDYDDLTAEFSSFQRQVIENQKLIWAKVKQLSGNAGLERLEHALSELRSRFIDSMETGSPSSAGSSDNSESKNSEEFNENERCCGTQGIAWSVSVEDDSYLCDKRGSGTPQKSISTGLLRATENEVLLNEIIHKGCGLEIVSEEKESAKARVKERMEEAFWDGVMQSLNQDNPDFSWVLKLMKEVQNELCEMSPPSWRQEIVETVDINILSQVLNSGTLDMDYFGRILEFALVTLRKLSVPLVEDELNTNHQKFLKELGENTQDRENSTALFASLVIKGLQFVLRQIKKLKGEISNARIKLLEPLIKGPAGFEYLRSSFSNRYGPPTEAPISLPLVKQWLSSVMLVAGQEWDDHLNSLSSLRLSSGAHSLEKAPITLRAGGSSLRISDPPTLKTNEAEQPECKGEKVDLLLRLGLLQLVCEIEGLTVETLPETLKLNFSRLRAVQAFLQKIIVICTSILVLRQTLLAECLVTNPSEIEDISSKSITKLFKLLDNMEDAGITEVVNTLSLCLEGDEPKKLQARKEIMANVLAKSLRAGDAIFTRVSRTVFLAAKAILLCGSGAEGRRLAENSLKRVGASLLTGKLVEAMEDLLVVATVSARVHGSWYLEVLKNMRAL</sequence>
<reference evidence="3" key="1">
    <citation type="submission" date="2023-08" db="EMBL/GenBank/DDBJ databases">
        <title>A de novo genome assembly of Solanum verrucosum Schlechtendal, a Mexican diploid species geographically isolated from the other diploid A-genome species in potato relatives.</title>
        <authorList>
            <person name="Hosaka K."/>
        </authorList>
    </citation>
    <scope>NUCLEOTIDE SEQUENCE</scope>
    <source>
        <tissue evidence="3">Young leaves</tissue>
    </source>
</reference>
<gene>
    <name evidence="3" type="ORF">MTR67_028224</name>
</gene>
<dbReference type="PANTHER" id="PTHR12832:SF36">
    <property type="entry name" value="T-COMPLEX PROTEIN 11"/>
    <property type="match status" value="1"/>
</dbReference>
<evidence type="ECO:0008006" key="5">
    <source>
        <dbReference type="Google" id="ProtNLM"/>
    </source>
</evidence>
<dbReference type="Pfam" id="PF05794">
    <property type="entry name" value="Tcp11"/>
    <property type="match status" value="1"/>
</dbReference>
<accession>A0AAF0TWG9</accession>
<feature type="compositionally biased region" description="Basic and acidic residues" evidence="2">
    <location>
        <begin position="621"/>
        <end position="631"/>
    </location>
</feature>
<dbReference type="PANTHER" id="PTHR12832">
    <property type="entry name" value="TESTIS-SPECIFIC PROTEIN PBS13 T-COMPLEX 11"/>
    <property type="match status" value="1"/>
</dbReference>
<organism evidence="3 4">
    <name type="scientific">Solanum verrucosum</name>
    <dbReference type="NCBI Taxonomy" id="315347"/>
    <lineage>
        <taxon>Eukaryota</taxon>
        <taxon>Viridiplantae</taxon>
        <taxon>Streptophyta</taxon>
        <taxon>Embryophyta</taxon>
        <taxon>Tracheophyta</taxon>
        <taxon>Spermatophyta</taxon>
        <taxon>Magnoliopsida</taxon>
        <taxon>eudicotyledons</taxon>
        <taxon>Gunneridae</taxon>
        <taxon>Pentapetalae</taxon>
        <taxon>asterids</taxon>
        <taxon>lamiids</taxon>
        <taxon>Solanales</taxon>
        <taxon>Solanaceae</taxon>
        <taxon>Solanoideae</taxon>
        <taxon>Solaneae</taxon>
        <taxon>Solanum</taxon>
    </lineage>
</organism>
<evidence type="ECO:0000256" key="1">
    <source>
        <dbReference type="ARBA" id="ARBA00010954"/>
    </source>
</evidence>
<dbReference type="GO" id="GO:0007165">
    <property type="term" value="P:signal transduction"/>
    <property type="evidence" value="ECO:0007669"/>
    <property type="project" value="TreeGrafter"/>
</dbReference>
<comment type="similarity">
    <text evidence="1">Belongs to the TCP11 family.</text>
</comment>